<dbReference type="VEuPathDB" id="FungiDB:BTJ68_09117"/>
<dbReference type="AlphaFoldDB" id="A0A3M7GLQ1"/>
<accession>A0A3M7GLQ1</accession>
<evidence type="ECO:0000313" key="5">
    <source>
        <dbReference type="Proteomes" id="UP000281468"/>
    </source>
</evidence>
<reference evidence="4 5" key="1">
    <citation type="journal article" date="2018" name="BMC Genomics">
        <title>Genomic evidence for intraspecific hybridization in a clonal and extremely halotolerant yeast.</title>
        <authorList>
            <person name="Gostincar C."/>
            <person name="Stajich J.E."/>
            <person name="Zupancic J."/>
            <person name="Zalar P."/>
            <person name="Gunde-Cimerman N."/>
        </authorList>
    </citation>
    <scope>NUCLEOTIDE SEQUENCE [LARGE SCALE GENOMIC DNA]</scope>
    <source>
        <strain evidence="3 5">EXF-171</strain>
        <strain evidence="2 4">EXF-2682</strain>
    </source>
</reference>
<organism evidence="3 5">
    <name type="scientific">Hortaea werneckii</name>
    <name type="common">Black yeast</name>
    <name type="synonym">Cladosporium werneckii</name>
    <dbReference type="NCBI Taxonomy" id="91943"/>
    <lineage>
        <taxon>Eukaryota</taxon>
        <taxon>Fungi</taxon>
        <taxon>Dikarya</taxon>
        <taxon>Ascomycota</taxon>
        <taxon>Pezizomycotina</taxon>
        <taxon>Dothideomycetes</taxon>
        <taxon>Dothideomycetidae</taxon>
        <taxon>Mycosphaerellales</taxon>
        <taxon>Teratosphaeriaceae</taxon>
        <taxon>Hortaea</taxon>
    </lineage>
</organism>
<dbReference type="EMBL" id="QWIP01000179">
    <property type="protein sequence ID" value="RMY70205.1"/>
    <property type="molecule type" value="Genomic_DNA"/>
</dbReference>
<dbReference type="OrthoDB" id="3939839at2759"/>
<evidence type="ECO:0000313" key="3">
    <source>
        <dbReference type="EMBL" id="RMZ01778.1"/>
    </source>
</evidence>
<protein>
    <submittedName>
        <fullName evidence="3">Uncharacterized protein</fullName>
    </submittedName>
</protein>
<evidence type="ECO:0000256" key="1">
    <source>
        <dbReference type="SAM" id="MobiDB-lite"/>
    </source>
</evidence>
<evidence type="ECO:0000313" key="2">
    <source>
        <dbReference type="EMBL" id="RMY70205.1"/>
    </source>
</evidence>
<gene>
    <name evidence="3" type="ORF">D0862_06234</name>
    <name evidence="2" type="ORF">D0863_05932</name>
</gene>
<feature type="compositionally biased region" description="Polar residues" evidence="1">
    <location>
        <begin position="133"/>
        <end position="159"/>
    </location>
</feature>
<dbReference type="EMBL" id="QWIQ01000176">
    <property type="protein sequence ID" value="RMZ01778.1"/>
    <property type="molecule type" value="Genomic_DNA"/>
</dbReference>
<feature type="region of interest" description="Disordered" evidence="1">
    <location>
        <begin position="1"/>
        <end position="42"/>
    </location>
</feature>
<feature type="region of interest" description="Disordered" evidence="1">
    <location>
        <begin position="123"/>
        <end position="164"/>
    </location>
</feature>
<feature type="compositionally biased region" description="Acidic residues" evidence="1">
    <location>
        <begin position="32"/>
        <end position="42"/>
    </location>
</feature>
<feature type="compositionally biased region" description="Low complexity" evidence="1">
    <location>
        <begin position="123"/>
        <end position="132"/>
    </location>
</feature>
<dbReference type="Proteomes" id="UP000269276">
    <property type="component" value="Unassembled WGS sequence"/>
</dbReference>
<comment type="caution">
    <text evidence="3">The sequence shown here is derived from an EMBL/GenBank/DDBJ whole genome shotgun (WGS) entry which is preliminary data.</text>
</comment>
<evidence type="ECO:0000313" key="4">
    <source>
        <dbReference type="Proteomes" id="UP000269276"/>
    </source>
</evidence>
<proteinExistence type="predicted"/>
<feature type="compositionally biased region" description="Polar residues" evidence="1">
    <location>
        <begin position="1"/>
        <end position="10"/>
    </location>
</feature>
<name>A0A3M7GLQ1_HORWE</name>
<sequence length="226" mass="25019">MLRLPTNRTNPRPLAPRASHSVPRQYQKPSDEEGEEEKEEEETFAFCHRSVHRSVHRNVSKDGVVVISENKISRLPRSGINPPQGQSLCVDLRDGLSEDEVKDVATQVEARLTEAVAAAYAARSRAHSSQQQVSTDPASDSRAASTEPPTLPAGQQQEPGSEEAESAVYMLLTYKPPHPKFPGIESTAYIDVRLYSDEDMFPVLVELRDADARITSVFEPPEIIDS</sequence>
<dbReference type="Proteomes" id="UP000281468">
    <property type="component" value="Unassembled WGS sequence"/>
</dbReference>